<dbReference type="Proteomes" id="UP000006038">
    <property type="component" value="Chromosome 11"/>
</dbReference>
<evidence type="ECO:0000256" key="1">
    <source>
        <dbReference type="SAM" id="MobiDB-lite"/>
    </source>
</evidence>
<keyword evidence="3" id="KW-1185">Reference proteome</keyword>
<evidence type="ECO:0000313" key="3">
    <source>
        <dbReference type="Proteomes" id="UP000006038"/>
    </source>
</evidence>
<reference evidence="2" key="2">
    <citation type="submission" date="2013-04" db="UniProtKB">
        <authorList>
            <consortium name="EnsemblPlants"/>
        </authorList>
    </citation>
    <scope>IDENTIFICATION</scope>
</reference>
<dbReference type="STRING" id="4533.J3N609"/>
<reference evidence="2" key="1">
    <citation type="journal article" date="2013" name="Nat. Commun.">
        <title>Whole-genome sequencing of Oryza brachyantha reveals mechanisms underlying Oryza genome evolution.</title>
        <authorList>
            <person name="Chen J."/>
            <person name="Huang Q."/>
            <person name="Gao D."/>
            <person name="Wang J."/>
            <person name="Lang Y."/>
            <person name="Liu T."/>
            <person name="Li B."/>
            <person name="Bai Z."/>
            <person name="Luis Goicoechea J."/>
            <person name="Liang C."/>
            <person name="Chen C."/>
            <person name="Zhang W."/>
            <person name="Sun S."/>
            <person name="Liao Y."/>
            <person name="Zhang X."/>
            <person name="Yang L."/>
            <person name="Song C."/>
            <person name="Wang M."/>
            <person name="Shi J."/>
            <person name="Liu G."/>
            <person name="Liu J."/>
            <person name="Zhou H."/>
            <person name="Zhou W."/>
            <person name="Yu Q."/>
            <person name="An N."/>
            <person name="Chen Y."/>
            <person name="Cai Q."/>
            <person name="Wang B."/>
            <person name="Liu B."/>
            <person name="Min J."/>
            <person name="Huang Y."/>
            <person name="Wu H."/>
            <person name="Li Z."/>
            <person name="Zhang Y."/>
            <person name="Yin Y."/>
            <person name="Song W."/>
            <person name="Jiang J."/>
            <person name="Jackson S.A."/>
            <person name="Wing R.A."/>
            <person name="Wang J."/>
            <person name="Chen M."/>
        </authorList>
    </citation>
    <scope>NUCLEOTIDE SEQUENCE [LARGE SCALE GENOMIC DNA]</scope>
    <source>
        <strain evidence="2">cv. IRGC 101232</strain>
    </source>
</reference>
<accession>J3N609</accession>
<organism evidence="2">
    <name type="scientific">Oryza brachyantha</name>
    <name type="common">malo sina</name>
    <dbReference type="NCBI Taxonomy" id="4533"/>
    <lineage>
        <taxon>Eukaryota</taxon>
        <taxon>Viridiplantae</taxon>
        <taxon>Streptophyta</taxon>
        <taxon>Embryophyta</taxon>
        <taxon>Tracheophyta</taxon>
        <taxon>Spermatophyta</taxon>
        <taxon>Magnoliopsida</taxon>
        <taxon>Liliopsida</taxon>
        <taxon>Poales</taxon>
        <taxon>Poaceae</taxon>
        <taxon>BOP clade</taxon>
        <taxon>Oryzoideae</taxon>
        <taxon>Oryzeae</taxon>
        <taxon>Oryzinae</taxon>
        <taxon>Oryza</taxon>
    </lineage>
</organism>
<feature type="compositionally biased region" description="Polar residues" evidence="1">
    <location>
        <begin position="191"/>
        <end position="206"/>
    </location>
</feature>
<protein>
    <submittedName>
        <fullName evidence="2">Uncharacterized protein</fullName>
    </submittedName>
</protein>
<dbReference type="HOGENOM" id="CLU_1263254_0_0_1"/>
<evidence type="ECO:0000313" key="2">
    <source>
        <dbReference type="EnsemblPlants" id="OB11G12450.1"/>
    </source>
</evidence>
<sequence length="219" mass="23536">MLSSEEAVGADRDPLLASSGGVEPTVEETIDADFSVKVKSYVPGSGSTQDAINMDGSFRSTHPDSEVEHAHVAKVELEVRPYDACVAWYVPGICQKPDTGDDNSPQAATVESNFGNDCSVILHQAYDGFRAIAAETGSLYERLRQRDHSTSDDIMVTLDKLQRLALHQMKDIACHQANGVVHPKAPRQPMHTPSSSATQPSDQSNLKAPAPETDAAPPL</sequence>
<proteinExistence type="predicted"/>
<dbReference type="Gramene" id="OB11G12450.1">
    <property type="protein sequence ID" value="OB11G12450.1"/>
    <property type="gene ID" value="OB11G12450"/>
</dbReference>
<dbReference type="EnsemblPlants" id="OB11G12450.1">
    <property type="protein sequence ID" value="OB11G12450.1"/>
    <property type="gene ID" value="OB11G12450"/>
</dbReference>
<dbReference type="AlphaFoldDB" id="J3N609"/>
<feature type="region of interest" description="Disordered" evidence="1">
    <location>
        <begin position="182"/>
        <end position="219"/>
    </location>
</feature>
<feature type="region of interest" description="Disordered" evidence="1">
    <location>
        <begin position="1"/>
        <end position="22"/>
    </location>
</feature>
<name>J3N609_ORYBR</name>
<dbReference type="eggNOG" id="KOG1473">
    <property type="taxonomic scope" value="Eukaryota"/>
</dbReference>